<name>A0A3S0WIS6_9BACI</name>
<reference evidence="2 3" key="1">
    <citation type="submission" date="2018-12" db="EMBL/GenBank/DDBJ databases">
        <title>Lysinibacillus antri sp. nov., isolated from a cave soil.</title>
        <authorList>
            <person name="Narsing Rao M.P."/>
            <person name="Zhang H."/>
            <person name="Dong Z.-Y."/>
            <person name="Niu X.-K."/>
            <person name="Zhang K."/>
            <person name="Fang B.-Z."/>
            <person name="Kang Y.-Q."/>
            <person name="Xiao M."/>
            <person name="Li W.-J."/>
        </authorList>
    </citation>
    <scope>NUCLEOTIDE SEQUENCE [LARGE SCALE GENOMIC DNA]</scope>
    <source>
        <strain evidence="2 3">SYSU K30002</strain>
    </source>
</reference>
<accession>A0A3S0WIS6</accession>
<keyword evidence="3" id="KW-1185">Reference proteome</keyword>
<dbReference type="AlphaFoldDB" id="A0A3S0WIS6"/>
<dbReference type="Proteomes" id="UP000287910">
    <property type="component" value="Unassembled WGS sequence"/>
</dbReference>
<feature type="transmembrane region" description="Helical" evidence="1">
    <location>
        <begin position="105"/>
        <end position="125"/>
    </location>
</feature>
<gene>
    <name evidence="2" type="ORF">EK386_00890</name>
</gene>
<dbReference type="EMBL" id="RYYR01000001">
    <property type="protein sequence ID" value="RUL57006.1"/>
    <property type="molecule type" value="Genomic_DNA"/>
</dbReference>
<protein>
    <submittedName>
        <fullName evidence="2">Uncharacterized protein</fullName>
    </submittedName>
</protein>
<evidence type="ECO:0000313" key="3">
    <source>
        <dbReference type="Proteomes" id="UP000287910"/>
    </source>
</evidence>
<evidence type="ECO:0000256" key="1">
    <source>
        <dbReference type="SAM" id="Phobius"/>
    </source>
</evidence>
<sequence>MYRNLSVDHSLFYIEQHHLDTFLSIAEQMESYDHIVKEAALHKEDAWAIVFNAWLLLQPDEKNHILIQSVDKSLIYSSNFIIYQAVTQDSHFQSIKQRKDATPELLFLAALYLATGLNEWFLYVMKTYNISYMAEKNKEQGYFNIQYRTEDEIQSFLEDQALFIKATIQELKTDSFSKIIKKSCENAYFLYLENFVNQQV</sequence>
<keyword evidence="1" id="KW-0472">Membrane</keyword>
<organism evidence="2 3">
    <name type="scientific">Lysinibacillus antri</name>
    <dbReference type="NCBI Taxonomy" id="2498145"/>
    <lineage>
        <taxon>Bacteria</taxon>
        <taxon>Bacillati</taxon>
        <taxon>Bacillota</taxon>
        <taxon>Bacilli</taxon>
        <taxon>Bacillales</taxon>
        <taxon>Bacillaceae</taxon>
        <taxon>Lysinibacillus</taxon>
    </lineage>
</organism>
<dbReference type="RefSeq" id="WP_126657121.1">
    <property type="nucleotide sequence ID" value="NZ_RYYR01000001.1"/>
</dbReference>
<comment type="caution">
    <text evidence="2">The sequence shown here is derived from an EMBL/GenBank/DDBJ whole genome shotgun (WGS) entry which is preliminary data.</text>
</comment>
<keyword evidence="1" id="KW-0812">Transmembrane</keyword>
<proteinExistence type="predicted"/>
<keyword evidence="1" id="KW-1133">Transmembrane helix</keyword>
<evidence type="ECO:0000313" key="2">
    <source>
        <dbReference type="EMBL" id="RUL57006.1"/>
    </source>
</evidence>